<dbReference type="EMBL" id="PGFE01000001">
    <property type="protein sequence ID" value="PJJ77515.1"/>
    <property type="molecule type" value="Genomic_DNA"/>
</dbReference>
<gene>
    <name evidence="1" type="ORF">CLV28_0736</name>
</gene>
<dbReference type="RefSeq" id="WP_157802476.1">
    <property type="nucleotide sequence ID" value="NZ_BOOX01000003.1"/>
</dbReference>
<keyword evidence="2" id="KW-1185">Reference proteome</keyword>
<organism evidence="1 2">
    <name type="scientific">Sediminihabitans luteus</name>
    <dbReference type="NCBI Taxonomy" id="1138585"/>
    <lineage>
        <taxon>Bacteria</taxon>
        <taxon>Bacillati</taxon>
        <taxon>Actinomycetota</taxon>
        <taxon>Actinomycetes</taxon>
        <taxon>Micrococcales</taxon>
        <taxon>Cellulomonadaceae</taxon>
        <taxon>Sediminihabitans</taxon>
    </lineage>
</organism>
<sequence>MRTDAARPDRPGWGMRLMDRLYPILGPAQIRRHDAVGRGVDADDLARDAALRAAYVREVGPDGRARVVRREP</sequence>
<evidence type="ECO:0000313" key="2">
    <source>
        <dbReference type="Proteomes" id="UP000231693"/>
    </source>
</evidence>
<name>A0A2M9D0B1_9CELL</name>
<protein>
    <submittedName>
        <fullName evidence="1">Uncharacterized protein</fullName>
    </submittedName>
</protein>
<dbReference type="Proteomes" id="UP000231693">
    <property type="component" value="Unassembled WGS sequence"/>
</dbReference>
<comment type="caution">
    <text evidence="1">The sequence shown here is derived from an EMBL/GenBank/DDBJ whole genome shotgun (WGS) entry which is preliminary data.</text>
</comment>
<evidence type="ECO:0000313" key="1">
    <source>
        <dbReference type="EMBL" id="PJJ77515.1"/>
    </source>
</evidence>
<accession>A0A2M9D0B1</accession>
<dbReference type="AlphaFoldDB" id="A0A2M9D0B1"/>
<proteinExistence type="predicted"/>
<reference evidence="1 2" key="1">
    <citation type="submission" date="2017-11" db="EMBL/GenBank/DDBJ databases">
        <title>Genomic Encyclopedia of Archaeal and Bacterial Type Strains, Phase II (KMG-II): From Individual Species to Whole Genera.</title>
        <authorList>
            <person name="Goeker M."/>
        </authorList>
    </citation>
    <scope>NUCLEOTIDE SEQUENCE [LARGE SCALE GENOMIC DNA]</scope>
    <source>
        <strain evidence="1 2">DSM 25478</strain>
    </source>
</reference>